<dbReference type="AlphaFoldDB" id="A0A0G4IZR2"/>
<evidence type="ECO:0000256" key="1">
    <source>
        <dbReference type="SAM" id="MobiDB-lite"/>
    </source>
</evidence>
<organism evidence="4 6">
    <name type="scientific">Plasmodiophora brassicae</name>
    <name type="common">Clubroot disease agent</name>
    <dbReference type="NCBI Taxonomy" id="37360"/>
    <lineage>
        <taxon>Eukaryota</taxon>
        <taxon>Sar</taxon>
        <taxon>Rhizaria</taxon>
        <taxon>Endomyxa</taxon>
        <taxon>Phytomyxea</taxon>
        <taxon>Plasmodiophorida</taxon>
        <taxon>Plasmodiophoridae</taxon>
        <taxon>Plasmodiophora</taxon>
    </lineage>
</organism>
<feature type="transmembrane region" description="Helical" evidence="2">
    <location>
        <begin position="234"/>
        <end position="252"/>
    </location>
</feature>
<dbReference type="InterPro" id="IPR016135">
    <property type="entry name" value="UBQ-conjugating_enzyme/RWD"/>
</dbReference>
<reference evidence="5 7" key="2">
    <citation type="submission" date="2018-03" db="EMBL/GenBank/DDBJ databases">
        <authorList>
            <person name="Fogelqvist J."/>
        </authorList>
    </citation>
    <scope>NUCLEOTIDE SEQUENCE [LARGE SCALE GENOMIC DNA]</scope>
</reference>
<dbReference type="InterPro" id="IPR000608">
    <property type="entry name" value="UBC"/>
</dbReference>
<keyword evidence="6" id="KW-1185">Reference proteome</keyword>
<evidence type="ECO:0000256" key="2">
    <source>
        <dbReference type="SAM" id="Phobius"/>
    </source>
</evidence>
<dbReference type="PANTHER" id="PTHR24067">
    <property type="entry name" value="UBIQUITIN-CONJUGATING ENZYME E2"/>
    <property type="match status" value="1"/>
</dbReference>
<gene>
    <name evidence="4" type="ORF">PBRA_008160</name>
    <name evidence="5" type="ORF">PLBR_LOCUS9192</name>
</gene>
<evidence type="ECO:0000313" key="4">
    <source>
        <dbReference type="EMBL" id="CEP00848.1"/>
    </source>
</evidence>
<evidence type="ECO:0000259" key="3">
    <source>
        <dbReference type="PROSITE" id="PS50127"/>
    </source>
</evidence>
<dbReference type="EMBL" id="OVEO01000020">
    <property type="protein sequence ID" value="SPR01977.1"/>
    <property type="molecule type" value="Genomic_DNA"/>
</dbReference>
<dbReference type="Proteomes" id="UP000290189">
    <property type="component" value="Unassembled WGS sequence"/>
</dbReference>
<dbReference type="Proteomes" id="UP000039324">
    <property type="component" value="Unassembled WGS sequence"/>
</dbReference>
<dbReference type="OMA" id="VADQHEP"/>
<name>A0A0G4IZR2_PLABS</name>
<accession>A0A0G4IZR2</accession>
<dbReference type="SMART" id="SM00212">
    <property type="entry name" value="UBCc"/>
    <property type="match status" value="1"/>
</dbReference>
<dbReference type="OrthoDB" id="1158011at2759"/>
<dbReference type="FunFam" id="3.10.110.10:FF:000086">
    <property type="entry name" value="Ubiquitin-conjugating enzyme E2 J1"/>
    <property type="match status" value="1"/>
</dbReference>
<keyword evidence="2" id="KW-0472">Membrane</keyword>
<sequence length="257" mass="28330">MSSPPSRVGQSGAVKRILQEIREMRQAGSGDFVAAPLDDNMFDWHFTIRGPRDTEFEGGIYHGRIVLPSDYPFKPPDLMLLTPSGRFETGKKICLSISGFHPEFWQPSWSIRTVLVALIAFLPTDPQGAIGSLEYSKEERRAFAAQSTSWKCPVCGVVNADHFSTQQAPNLEQRPIPDTERQVADQHEPAAEQQRASVAEHVAPAEQTPRQEESPRTQAPTTAHQASSASGSDVLWSAITLTLFISILAILIKKIVV</sequence>
<dbReference type="SUPFAM" id="SSF54495">
    <property type="entry name" value="UBC-like"/>
    <property type="match status" value="1"/>
</dbReference>
<dbReference type="STRING" id="37360.A0A0G4IZR2"/>
<evidence type="ECO:0000313" key="7">
    <source>
        <dbReference type="Proteomes" id="UP000290189"/>
    </source>
</evidence>
<protein>
    <recommendedName>
        <fullName evidence="3">UBC core domain-containing protein</fullName>
    </recommendedName>
</protein>
<feature type="domain" description="UBC core" evidence="3">
    <location>
        <begin position="12"/>
        <end position="163"/>
    </location>
</feature>
<dbReference type="CDD" id="cd23799">
    <property type="entry name" value="UBCc_UBE2J"/>
    <property type="match status" value="1"/>
</dbReference>
<evidence type="ECO:0000313" key="5">
    <source>
        <dbReference type="EMBL" id="SPR01977.1"/>
    </source>
</evidence>
<dbReference type="PROSITE" id="PS50127">
    <property type="entry name" value="UBC_2"/>
    <property type="match status" value="1"/>
</dbReference>
<keyword evidence="2" id="KW-0812">Transmembrane</keyword>
<dbReference type="Gene3D" id="3.10.110.10">
    <property type="entry name" value="Ubiquitin Conjugating Enzyme"/>
    <property type="match status" value="1"/>
</dbReference>
<dbReference type="Pfam" id="PF00179">
    <property type="entry name" value="UQ_con"/>
    <property type="match status" value="1"/>
</dbReference>
<feature type="region of interest" description="Disordered" evidence="1">
    <location>
        <begin position="166"/>
        <end position="229"/>
    </location>
</feature>
<feature type="compositionally biased region" description="Basic and acidic residues" evidence="1">
    <location>
        <begin position="175"/>
        <end position="190"/>
    </location>
</feature>
<keyword evidence="5" id="KW-0496">Mitochondrion</keyword>
<geneLocation type="mitochondrion" evidence="5"/>
<dbReference type="InterPro" id="IPR050113">
    <property type="entry name" value="Ub_conjugating_enzyme"/>
</dbReference>
<reference evidence="4 6" key="1">
    <citation type="submission" date="2015-02" db="EMBL/GenBank/DDBJ databases">
        <authorList>
            <person name="Chooi Y.-H."/>
        </authorList>
    </citation>
    <scope>NUCLEOTIDE SEQUENCE [LARGE SCALE GENOMIC DNA]</scope>
    <source>
        <strain evidence="4">E3</strain>
    </source>
</reference>
<feature type="compositionally biased region" description="Polar residues" evidence="1">
    <location>
        <begin position="216"/>
        <end position="229"/>
    </location>
</feature>
<proteinExistence type="predicted"/>
<keyword evidence="2" id="KW-1133">Transmembrane helix</keyword>
<dbReference type="EMBL" id="CDSF01000103">
    <property type="protein sequence ID" value="CEP00848.1"/>
    <property type="molecule type" value="Genomic_DNA"/>
</dbReference>
<evidence type="ECO:0000313" key="6">
    <source>
        <dbReference type="Proteomes" id="UP000039324"/>
    </source>
</evidence>